<evidence type="ECO:0000256" key="1">
    <source>
        <dbReference type="SAM" id="MobiDB-lite"/>
    </source>
</evidence>
<dbReference type="Proteomes" id="UP001429580">
    <property type="component" value="Unassembled WGS sequence"/>
</dbReference>
<dbReference type="RefSeq" id="WP_166950634.1">
    <property type="nucleotide sequence ID" value="NZ_JAASQI010000003.1"/>
</dbReference>
<gene>
    <name evidence="2" type="ORF">FHS82_001567</name>
</gene>
<dbReference type="EMBL" id="JAASQI010000003">
    <property type="protein sequence ID" value="NIJ57731.1"/>
    <property type="molecule type" value="Genomic_DNA"/>
</dbReference>
<evidence type="ECO:0000313" key="2">
    <source>
        <dbReference type="EMBL" id="NIJ57731.1"/>
    </source>
</evidence>
<feature type="region of interest" description="Disordered" evidence="1">
    <location>
        <begin position="103"/>
        <end position="122"/>
    </location>
</feature>
<reference evidence="2 3" key="1">
    <citation type="submission" date="2020-03" db="EMBL/GenBank/DDBJ databases">
        <title>Genomic Encyclopedia of Type Strains, Phase IV (KMG-IV): sequencing the most valuable type-strain genomes for metagenomic binning, comparative biology and taxonomic classification.</title>
        <authorList>
            <person name="Goeker M."/>
        </authorList>
    </citation>
    <scope>NUCLEOTIDE SEQUENCE [LARGE SCALE GENOMIC DNA]</scope>
    <source>
        <strain evidence="2 3">DSM 103870</strain>
    </source>
</reference>
<sequence length="122" mass="13296">MSDDDTPQVMAFDEMIDINEVLQALDRDLERRLDIARRLEPILRDIVRYYGVPPDNWHSFGIIFRFDNQDSGKVGLEVGGMALRASGTRGRHPDAAATAHVEAHVPATSGGAPPGSEPGEDG</sequence>
<keyword evidence="3" id="KW-1185">Reference proteome</keyword>
<name>A0ABX0UXQ9_9HYPH</name>
<protein>
    <submittedName>
        <fullName evidence="2">Uncharacterized protein</fullName>
    </submittedName>
</protein>
<accession>A0ABX0UXQ9</accession>
<organism evidence="2 3">
    <name type="scientific">Pseudochelatococcus lubricantis</name>
    <dbReference type="NCBI Taxonomy" id="1538102"/>
    <lineage>
        <taxon>Bacteria</taxon>
        <taxon>Pseudomonadati</taxon>
        <taxon>Pseudomonadota</taxon>
        <taxon>Alphaproteobacteria</taxon>
        <taxon>Hyphomicrobiales</taxon>
        <taxon>Chelatococcaceae</taxon>
        <taxon>Pseudochelatococcus</taxon>
    </lineage>
</organism>
<comment type="caution">
    <text evidence="2">The sequence shown here is derived from an EMBL/GenBank/DDBJ whole genome shotgun (WGS) entry which is preliminary data.</text>
</comment>
<proteinExistence type="predicted"/>
<evidence type="ECO:0000313" key="3">
    <source>
        <dbReference type="Proteomes" id="UP001429580"/>
    </source>
</evidence>